<comment type="cofactor">
    <cofactor evidence="8">
        <name>Zn(2+)</name>
        <dbReference type="ChEBI" id="CHEBI:29105"/>
    </cofactor>
    <text evidence="8">Binds 1 zinc ion per subunit.</text>
</comment>
<dbReference type="InterPro" id="IPR000073">
    <property type="entry name" value="AB_hydrolase_1"/>
</dbReference>
<evidence type="ECO:0000256" key="5">
    <source>
        <dbReference type="ARBA" id="ARBA00022801"/>
    </source>
</evidence>
<feature type="binding site" evidence="8">
    <location>
        <position position="85"/>
    </location>
    <ligand>
        <name>Zn(2+)</name>
        <dbReference type="ChEBI" id="CHEBI:29105"/>
        <note>catalytic</note>
    </ligand>
</feature>
<comment type="function">
    <text evidence="8">Catalyzes the deamination of adenosine to inosine at the wobble position 34 of tRNA(Arg2).</text>
</comment>
<dbReference type="PANTHER" id="PTHR11079">
    <property type="entry name" value="CYTOSINE DEAMINASE FAMILY MEMBER"/>
    <property type="match status" value="1"/>
</dbReference>
<evidence type="ECO:0000259" key="9">
    <source>
        <dbReference type="PROSITE" id="PS51747"/>
    </source>
</evidence>
<evidence type="ECO:0000256" key="2">
    <source>
        <dbReference type="ARBA" id="ARBA00011738"/>
    </source>
</evidence>
<accession>A0A1I7I4U5</accession>
<dbReference type="Pfam" id="PF00383">
    <property type="entry name" value="dCMP_cyt_deam_1"/>
    <property type="match status" value="1"/>
</dbReference>
<keyword evidence="11" id="KW-1185">Reference proteome</keyword>
<name>A0A1I7I4U5_9BURK</name>
<feature type="binding site" evidence="8">
    <location>
        <position position="88"/>
    </location>
    <ligand>
        <name>Zn(2+)</name>
        <dbReference type="ChEBI" id="CHEBI:29105"/>
        <note>catalytic</note>
    </ligand>
</feature>
<evidence type="ECO:0000256" key="6">
    <source>
        <dbReference type="ARBA" id="ARBA00022833"/>
    </source>
</evidence>
<dbReference type="NCBIfam" id="NF008113">
    <property type="entry name" value="PRK10860.1"/>
    <property type="match status" value="1"/>
</dbReference>
<organism evidence="10 11">
    <name type="scientific">Paenacidovorax caeni</name>
    <dbReference type="NCBI Taxonomy" id="343013"/>
    <lineage>
        <taxon>Bacteria</taxon>
        <taxon>Pseudomonadati</taxon>
        <taxon>Pseudomonadota</taxon>
        <taxon>Betaproteobacteria</taxon>
        <taxon>Burkholderiales</taxon>
        <taxon>Comamonadaceae</taxon>
        <taxon>Paenacidovorax</taxon>
    </lineage>
</organism>
<reference evidence="10 11" key="1">
    <citation type="submission" date="2016-10" db="EMBL/GenBank/DDBJ databases">
        <authorList>
            <person name="de Groot N.N."/>
        </authorList>
    </citation>
    <scope>NUCLEOTIDE SEQUENCE [LARGE SCALE GENOMIC DNA]</scope>
    <source>
        <strain evidence="10 11">R-24608</strain>
    </source>
</reference>
<dbReference type="SUPFAM" id="SSF53474">
    <property type="entry name" value="alpha/beta-Hydrolases"/>
    <property type="match status" value="1"/>
</dbReference>
<dbReference type="Pfam" id="PF00561">
    <property type="entry name" value="Abhydrolase_1"/>
    <property type="match status" value="1"/>
</dbReference>
<feature type="domain" description="CMP/dCMP-type deaminase" evidence="9">
    <location>
        <begin position="4"/>
        <end position="131"/>
    </location>
</feature>
<dbReference type="CDD" id="cd01285">
    <property type="entry name" value="nucleoside_deaminase"/>
    <property type="match status" value="1"/>
</dbReference>
<evidence type="ECO:0000256" key="1">
    <source>
        <dbReference type="ARBA" id="ARBA00010669"/>
    </source>
</evidence>
<proteinExistence type="inferred from homology"/>
<dbReference type="PROSITE" id="PS51747">
    <property type="entry name" value="CYT_DCMP_DEAMINASES_2"/>
    <property type="match status" value="1"/>
</dbReference>
<dbReference type="Gene3D" id="3.40.50.1820">
    <property type="entry name" value="alpha/beta hydrolase"/>
    <property type="match status" value="1"/>
</dbReference>
<comment type="subunit">
    <text evidence="2 8">Homodimer.</text>
</comment>
<feature type="binding site" evidence="8">
    <location>
        <position position="55"/>
    </location>
    <ligand>
        <name>Zn(2+)</name>
        <dbReference type="ChEBI" id="CHEBI:29105"/>
        <note>catalytic</note>
    </ligand>
</feature>
<dbReference type="InterPro" id="IPR016192">
    <property type="entry name" value="APOBEC/CMP_deaminase_Zn-bd"/>
</dbReference>
<dbReference type="GO" id="GO:0002100">
    <property type="term" value="P:tRNA wobble adenosine to inosine editing"/>
    <property type="evidence" value="ECO:0007669"/>
    <property type="project" value="UniProtKB-UniRule"/>
</dbReference>
<dbReference type="HAMAP" id="MF_00972">
    <property type="entry name" value="tRNA_aden_deaminase"/>
    <property type="match status" value="1"/>
</dbReference>
<keyword evidence="6 8" id="KW-0862">Zinc</keyword>
<dbReference type="RefSeq" id="WP_082366505.1">
    <property type="nucleotide sequence ID" value="NZ_CYIG01000008.1"/>
</dbReference>
<dbReference type="SUPFAM" id="SSF53927">
    <property type="entry name" value="Cytidine deaminase-like"/>
    <property type="match status" value="1"/>
</dbReference>
<keyword evidence="4 8" id="KW-0479">Metal-binding</keyword>
<evidence type="ECO:0000256" key="7">
    <source>
        <dbReference type="ARBA" id="ARBA00048045"/>
    </source>
</evidence>
<feature type="active site" description="Proton donor" evidence="8">
    <location>
        <position position="57"/>
    </location>
</feature>
<sequence>MQSDNDAAWMRAALALAHEAAQAGEVPVGAVVVKDGAIIGRGRNAPVAGHDPTAHAEVVALREAARHLGNYRLDGCTLYVTLEPCAMCSGAMLHARLARVVFGAQDPKTGVAGSVLDLFAEPRLNHHTCIEGGVLADECAALLQHFFSQRRRAQRAQAQPLRDDALRTPAERFAGLQGLDATPRMVNDLPALAGLRLSYRDEGPPDAPRTWLLVHGPQGWSHQFQALASALRDAGDRVLAPDLIGFGRSDKPKKESAHSLAWHGQVLLELLERLAARQVVLVAQGAPWAWALPLQSPARFAGLLVLPAPVLRGAAWEAPFPDAGHRAGPRALARLQAQAEEAPPDEALRRFWQTGWSGPRPLVQGPAAAVLGRVEPLGDTPTLQVLARRAVEYFRP</sequence>
<dbReference type="OrthoDB" id="9802676at2"/>
<dbReference type="InterPro" id="IPR029058">
    <property type="entry name" value="AB_hydrolase_fold"/>
</dbReference>
<keyword evidence="3 8" id="KW-0819">tRNA processing</keyword>
<evidence type="ECO:0000313" key="10">
    <source>
        <dbReference type="EMBL" id="SFU67961.1"/>
    </source>
</evidence>
<dbReference type="PROSITE" id="PS00903">
    <property type="entry name" value="CYT_DCMP_DEAMINASES_1"/>
    <property type="match status" value="1"/>
</dbReference>
<dbReference type="Gene3D" id="3.40.140.10">
    <property type="entry name" value="Cytidine Deaminase, domain 2"/>
    <property type="match status" value="1"/>
</dbReference>
<dbReference type="InterPro" id="IPR016193">
    <property type="entry name" value="Cytidine_deaminase-like"/>
</dbReference>
<dbReference type="GO" id="GO:0052717">
    <property type="term" value="F:tRNA-specific adenosine-34 deaminase activity"/>
    <property type="evidence" value="ECO:0007669"/>
    <property type="project" value="UniProtKB-UniRule"/>
</dbReference>
<comment type="catalytic activity">
    <reaction evidence="7 8">
        <text>adenosine(34) in tRNA + H2O + H(+) = inosine(34) in tRNA + NH4(+)</text>
        <dbReference type="Rhea" id="RHEA:43168"/>
        <dbReference type="Rhea" id="RHEA-COMP:10373"/>
        <dbReference type="Rhea" id="RHEA-COMP:10374"/>
        <dbReference type="ChEBI" id="CHEBI:15377"/>
        <dbReference type="ChEBI" id="CHEBI:15378"/>
        <dbReference type="ChEBI" id="CHEBI:28938"/>
        <dbReference type="ChEBI" id="CHEBI:74411"/>
        <dbReference type="ChEBI" id="CHEBI:82852"/>
        <dbReference type="EC" id="3.5.4.33"/>
    </reaction>
</comment>
<dbReference type="GO" id="GO:0008270">
    <property type="term" value="F:zinc ion binding"/>
    <property type="evidence" value="ECO:0007669"/>
    <property type="project" value="UniProtKB-UniRule"/>
</dbReference>
<dbReference type="STRING" id="343013.SAMN04489707_101446"/>
<dbReference type="EMBL" id="FPBX01000014">
    <property type="protein sequence ID" value="SFU67961.1"/>
    <property type="molecule type" value="Genomic_DNA"/>
</dbReference>
<dbReference type="InterPro" id="IPR002125">
    <property type="entry name" value="CMP_dCMP_dom"/>
</dbReference>
<evidence type="ECO:0000256" key="8">
    <source>
        <dbReference type="HAMAP-Rule" id="MF_00972"/>
    </source>
</evidence>
<dbReference type="FunFam" id="3.40.140.10:FF:000005">
    <property type="entry name" value="tRNA-specific adenosine deaminase"/>
    <property type="match status" value="1"/>
</dbReference>
<evidence type="ECO:0000256" key="3">
    <source>
        <dbReference type="ARBA" id="ARBA00022694"/>
    </source>
</evidence>
<keyword evidence="5 8" id="KW-0378">Hydrolase</keyword>
<evidence type="ECO:0000256" key="4">
    <source>
        <dbReference type="ARBA" id="ARBA00022723"/>
    </source>
</evidence>
<dbReference type="InterPro" id="IPR028883">
    <property type="entry name" value="tRNA_aden_deaminase"/>
</dbReference>
<evidence type="ECO:0000313" key="11">
    <source>
        <dbReference type="Proteomes" id="UP000183656"/>
    </source>
</evidence>
<dbReference type="PANTHER" id="PTHR11079:SF202">
    <property type="entry name" value="TRNA-SPECIFIC ADENOSINE DEAMINASE"/>
    <property type="match status" value="1"/>
</dbReference>
<dbReference type="EC" id="3.5.4.33" evidence="8"/>
<dbReference type="AlphaFoldDB" id="A0A1I7I4U5"/>
<protein>
    <recommendedName>
        <fullName evidence="8">tRNA-specific adenosine deaminase</fullName>
        <ecNumber evidence="8">3.5.4.33</ecNumber>
    </recommendedName>
</protein>
<dbReference type="Proteomes" id="UP000183656">
    <property type="component" value="Unassembled WGS sequence"/>
</dbReference>
<comment type="similarity">
    <text evidence="1">Belongs to the cytidine and deoxycytidylate deaminase family. ADAT2 subfamily.</text>
</comment>
<gene>
    <name evidence="8" type="primary">tadA</name>
    <name evidence="10" type="ORF">SAMN04489707_101446</name>
</gene>